<dbReference type="RefSeq" id="XP_062798243.1">
    <property type="nucleotide sequence ID" value="XM_062949493.1"/>
</dbReference>
<protein>
    <submittedName>
        <fullName evidence="2">Uncharacterized protein</fullName>
    </submittedName>
</protein>
<name>A0ABR0HVP8_9PEZI</name>
<reference evidence="2 3" key="1">
    <citation type="journal article" date="2023" name="bioRxiv">
        <title>High-quality genome assemblies of four members of thePodospora anserinaspecies complex.</title>
        <authorList>
            <person name="Ament-Velasquez S.L."/>
            <person name="Vogan A.A."/>
            <person name="Wallerman O."/>
            <person name="Hartmann F."/>
            <person name="Gautier V."/>
            <person name="Silar P."/>
            <person name="Giraud T."/>
            <person name="Johannesson H."/>
        </authorList>
    </citation>
    <scope>NUCLEOTIDE SEQUENCE [LARGE SCALE GENOMIC DNA]</scope>
    <source>
        <strain evidence="2 3">CBS 124.78</strain>
    </source>
</reference>
<dbReference type="EMBL" id="JAFFHC010000006">
    <property type="protein sequence ID" value="KAK4671947.1"/>
    <property type="molecule type" value="Genomic_DNA"/>
</dbReference>
<feature type="compositionally biased region" description="Polar residues" evidence="1">
    <location>
        <begin position="122"/>
        <end position="131"/>
    </location>
</feature>
<feature type="region of interest" description="Disordered" evidence="1">
    <location>
        <begin position="121"/>
        <end position="170"/>
    </location>
</feature>
<keyword evidence="3" id="KW-1185">Reference proteome</keyword>
<organism evidence="2 3">
    <name type="scientific">Podospora pseudoanserina</name>
    <dbReference type="NCBI Taxonomy" id="2609844"/>
    <lineage>
        <taxon>Eukaryota</taxon>
        <taxon>Fungi</taxon>
        <taxon>Dikarya</taxon>
        <taxon>Ascomycota</taxon>
        <taxon>Pezizomycotina</taxon>
        <taxon>Sordariomycetes</taxon>
        <taxon>Sordariomycetidae</taxon>
        <taxon>Sordariales</taxon>
        <taxon>Podosporaceae</taxon>
        <taxon>Podospora</taxon>
    </lineage>
</organism>
<gene>
    <name evidence="2" type="ORF">QC764_610135</name>
</gene>
<proteinExistence type="predicted"/>
<evidence type="ECO:0000313" key="2">
    <source>
        <dbReference type="EMBL" id="KAK4671947.1"/>
    </source>
</evidence>
<dbReference type="Proteomes" id="UP001323617">
    <property type="component" value="Unassembled WGS sequence"/>
</dbReference>
<accession>A0ABR0HVP8</accession>
<sequence>MEAIFLIRSVLETVSLPQDSPRDMQTLFHITHSNFESVPSSPSTDELYRILVLADKYALSRKLGPWVSRWLKAIRDRSEEEVRTEERVWMMRIGWNLGVEKLYLMQLKDFIPRACFVPAPAESNQVKQSGSKEAATTKEEGSEQQTRSGDTSQSQNEEIKAWLLRTEDDN</sequence>
<dbReference type="GeneID" id="87970358"/>
<feature type="compositionally biased region" description="Basic and acidic residues" evidence="1">
    <location>
        <begin position="157"/>
        <end position="170"/>
    </location>
</feature>
<comment type="caution">
    <text evidence="2">The sequence shown here is derived from an EMBL/GenBank/DDBJ whole genome shotgun (WGS) entry which is preliminary data.</text>
</comment>
<evidence type="ECO:0000313" key="3">
    <source>
        <dbReference type="Proteomes" id="UP001323617"/>
    </source>
</evidence>
<evidence type="ECO:0000256" key="1">
    <source>
        <dbReference type="SAM" id="MobiDB-lite"/>
    </source>
</evidence>
<feature type="compositionally biased region" description="Polar residues" evidence="1">
    <location>
        <begin position="143"/>
        <end position="156"/>
    </location>
</feature>